<dbReference type="SUPFAM" id="SSF103481">
    <property type="entry name" value="Multidrug resistance efflux transporter EmrE"/>
    <property type="match status" value="2"/>
</dbReference>
<dbReference type="GO" id="GO:0016020">
    <property type="term" value="C:membrane"/>
    <property type="evidence" value="ECO:0007669"/>
    <property type="project" value="UniProtKB-SubCell"/>
</dbReference>
<dbReference type="EMBL" id="JFKC01000013">
    <property type="protein sequence ID" value="OSQ49774.1"/>
    <property type="molecule type" value="Genomic_DNA"/>
</dbReference>
<comment type="subcellular location">
    <subcellularLocation>
        <location evidence="1">Membrane</location>
        <topology evidence="1">Multi-pass membrane protein</topology>
    </subcellularLocation>
</comment>
<feature type="transmembrane region" description="Helical" evidence="6">
    <location>
        <begin position="217"/>
        <end position="239"/>
    </location>
</feature>
<evidence type="ECO:0000256" key="5">
    <source>
        <dbReference type="ARBA" id="ARBA00023136"/>
    </source>
</evidence>
<dbReference type="InterPro" id="IPR037185">
    <property type="entry name" value="EmrE-like"/>
</dbReference>
<feature type="transmembrane region" description="Helical" evidence="6">
    <location>
        <begin position="176"/>
        <end position="197"/>
    </location>
</feature>
<sequence length="302" mass="32168">MHSTQNIAAAGLALAASAILSFIDNFVASVAEEAGLWQFQLFRSLFALPFLIVVGRMTRRSIRPVNLRGLIGRSLAVSVGLLIYFASLGALPVAQAGAGLFSAPLWVALLTVFLFRQPLGVTGVFAVVLGFAGALMLLQPDFQTLTVLSFMPLAAGFFYGLGMMLTRRWCADESPVTLAIGIFLTIGLAGLLMSGVVTIWPGEAFITAPWATPSARFLWLTLFQAAGAVIAVTLIAQAYRIGTPAVVAVFEYSFLIFASLWAFLLWGTATNLLAWAGITVILISGLLMAMTQKRTKDATAAI</sequence>
<accession>A0A1X4NJ96</accession>
<dbReference type="Proteomes" id="UP000193926">
    <property type="component" value="Unassembled WGS sequence"/>
</dbReference>
<feature type="domain" description="EamA" evidence="7">
    <location>
        <begin position="11"/>
        <end position="138"/>
    </location>
</feature>
<feature type="transmembrane region" description="Helical" evidence="6">
    <location>
        <begin position="246"/>
        <end position="266"/>
    </location>
</feature>
<dbReference type="RefSeq" id="WP_085638532.1">
    <property type="nucleotide sequence ID" value="NZ_JFKC01000013.1"/>
</dbReference>
<feature type="transmembrane region" description="Helical" evidence="6">
    <location>
        <begin position="41"/>
        <end position="58"/>
    </location>
</feature>
<evidence type="ECO:0000256" key="4">
    <source>
        <dbReference type="ARBA" id="ARBA00022989"/>
    </source>
</evidence>
<evidence type="ECO:0000256" key="2">
    <source>
        <dbReference type="ARBA" id="ARBA00009853"/>
    </source>
</evidence>
<dbReference type="STRING" id="1123756.MGEO_13195"/>
<protein>
    <recommendedName>
        <fullName evidence="7">EamA domain-containing protein</fullName>
    </recommendedName>
</protein>
<feature type="transmembrane region" description="Helical" evidence="6">
    <location>
        <begin position="70"/>
        <end position="90"/>
    </location>
</feature>
<dbReference type="PANTHER" id="PTHR22911">
    <property type="entry name" value="ACYL-MALONYL CONDENSING ENZYME-RELATED"/>
    <property type="match status" value="1"/>
</dbReference>
<dbReference type="AlphaFoldDB" id="A0A1X4NJ96"/>
<reference evidence="8 9" key="1">
    <citation type="submission" date="2014-03" db="EMBL/GenBank/DDBJ databases">
        <title>The draft genome sequence of Marivita geojedonensis KCTC 23882.</title>
        <authorList>
            <person name="Lai Q."/>
            <person name="Shao Z."/>
        </authorList>
    </citation>
    <scope>NUCLEOTIDE SEQUENCE [LARGE SCALE GENOMIC DNA]</scope>
    <source>
        <strain evidence="8 9">DPG-138</strain>
    </source>
</reference>
<feature type="transmembrane region" description="Helical" evidence="6">
    <location>
        <begin position="272"/>
        <end position="290"/>
    </location>
</feature>
<comment type="similarity">
    <text evidence="2">Belongs to the drug/metabolite transporter (DMT) superfamily. 10 TMS drug/metabolite exporter (DME) (TC 2.A.7.3) family.</text>
</comment>
<gene>
    <name evidence="8" type="ORF">MGEO_13195</name>
</gene>
<evidence type="ECO:0000259" key="7">
    <source>
        <dbReference type="Pfam" id="PF00892"/>
    </source>
</evidence>
<comment type="caution">
    <text evidence="8">The sequence shown here is derived from an EMBL/GenBank/DDBJ whole genome shotgun (WGS) entry which is preliminary data.</text>
</comment>
<keyword evidence="4 6" id="KW-1133">Transmembrane helix</keyword>
<keyword evidence="3 6" id="KW-0812">Transmembrane</keyword>
<evidence type="ECO:0000256" key="3">
    <source>
        <dbReference type="ARBA" id="ARBA00022692"/>
    </source>
</evidence>
<feature type="transmembrane region" description="Helical" evidence="6">
    <location>
        <begin position="122"/>
        <end position="139"/>
    </location>
</feature>
<dbReference type="OrthoDB" id="7855875at2"/>
<name>A0A1X4NJ96_9RHOB</name>
<evidence type="ECO:0000256" key="1">
    <source>
        <dbReference type="ARBA" id="ARBA00004141"/>
    </source>
</evidence>
<feature type="transmembrane region" description="Helical" evidence="6">
    <location>
        <begin position="145"/>
        <end position="164"/>
    </location>
</feature>
<proteinExistence type="inferred from homology"/>
<evidence type="ECO:0000313" key="9">
    <source>
        <dbReference type="Proteomes" id="UP000193926"/>
    </source>
</evidence>
<evidence type="ECO:0000256" key="6">
    <source>
        <dbReference type="SAM" id="Phobius"/>
    </source>
</evidence>
<keyword evidence="5 6" id="KW-0472">Membrane</keyword>
<organism evidence="8 9">
    <name type="scientific">Marivita geojedonensis</name>
    <dbReference type="NCBI Taxonomy" id="1123756"/>
    <lineage>
        <taxon>Bacteria</taxon>
        <taxon>Pseudomonadati</taxon>
        <taxon>Pseudomonadota</taxon>
        <taxon>Alphaproteobacteria</taxon>
        <taxon>Rhodobacterales</taxon>
        <taxon>Roseobacteraceae</taxon>
        <taxon>Marivita</taxon>
    </lineage>
</organism>
<dbReference type="Pfam" id="PF00892">
    <property type="entry name" value="EamA"/>
    <property type="match status" value="1"/>
</dbReference>
<dbReference type="InterPro" id="IPR000620">
    <property type="entry name" value="EamA_dom"/>
</dbReference>
<keyword evidence="9" id="KW-1185">Reference proteome</keyword>
<dbReference type="PANTHER" id="PTHR22911:SF6">
    <property type="entry name" value="SOLUTE CARRIER FAMILY 35 MEMBER G1"/>
    <property type="match status" value="1"/>
</dbReference>
<evidence type="ECO:0000313" key="8">
    <source>
        <dbReference type="EMBL" id="OSQ49774.1"/>
    </source>
</evidence>
<feature type="transmembrane region" description="Helical" evidence="6">
    <location>
        <begin position="96"/>
        <end position="115"/>
    </location>
</feature>